<dbReference type="InterPro" id="IPR052017">
    <property type="entry name" value="TSUP"/>
</dbReference>
<dbReference type="InterPro" id="IPR002781">
    <property type="entry name" value="TM_pro_TauE-like"/>
</dbReference>
<keyword evidence="5 8" id="KW-0812">Transmembrane</keyword>
<dbReference type="PANTHER" id="PTHR30269">
    <property type="entry name" value="TRANSMEMBRANE PROTEIN YFCA"/>
    <property type="match status" value="1"/>
</dbReference>
<evidence type="ECO:0000256" key="5">
    <source>
        <dbReference type="ARBA" id="ARBA00022692"/>
    </source>
</evidence>
<dbReference type="PANTHER" id="PTHR30269:SF0">
    <property type="entry name" value="MEMBRANE TRANSPORTER PROTEIN YFCA-RELATED"/>
    <property type="match status" value="1"/>
</dbReference>
<keyword evidence="3" id="KW-0813">Transport</keyword>
<evidence type="ECO:0000256" key="3">
    <source>
        <dbReference type="ARBA" id="ARBA00022448"/>
    </source>
</evidence>
<keyword evidence="4 8" id="KW-1003">Cell membrane</keyword>
<organism evidence="9 10">
    <name type="scientific">Thermoanaerobacter uzonensis DSM 18761</name>
    <dbReference type="NCBI Taxonomy" id="1123369"/>
    <lineage>
        <taxon>Bacteria</taxon>
        <taxon>Bacillati</taxon>
        <taxon>Bacillota</taxon>
        <taxon>Clostridia</taxon>
        <taxon>Thermoanaerobacterales</taxon>
        <taxon>Thermoanaerobacteraceae</taxon>
        <taxon>Thermoanaerobacter</taxon>
    </lineage>
</organism>
<keyword evidence="10" id="KW-1185">Reference proteome</keyword>
<comment type="subcellular location">
    <subcellularLocation>
        <location evidence="1 8">Cell membrane</location>
        <topology evidence="1 8">Multi-pass membrane protein</topology>
    </subcellularLocation>
</comment>
<feature type="transmembrane region" description="Helical" evidence="8">
    <location>
        <begin position="252"/>
        <end position="270"/>
    </location>
</feature>
<gene>
    <name evidence="9" type="ORF">SAMN02745195_00254</name>
</gene>
<evidence type="ECO:0000256" key="6">
    <source>
        <dbReference type="ARBA" id="ARBA00022989"/>
    </source>
</evidence>
<evidence type="ECO:0000313" key="10">
    <source>
        <dbReference type="Proteomes" id="UP000184127"/>
    </source>
</evidence>
<name>A0A1M4ST55_9THEO</name>
<feature type="transmembrane region" description="Helical" evidence="8">
    <location>
        <begin position="122"/>
        <end position="140"/>
    </location>
</feature>
<protein>
    <recommendedName>
        <fullName evidence="8">Probable membrane transporter protein</fullName>
    </recommendedName>
</protein>
<evidence type="ECO:0000313" key="9">
    <source>
        <dbReference type="EMBL" id="SHE35358.1"/>
    </source>
</evidence>
<evidence type="ECO:0000256" key="7">
    <source>
        <dbReference type="ARBA" id="ARBA00023136"/>
    </source>
</evidence>
<accession>A0A1M4ST55</accession>
<dbReference type="AlphaFoldDB" id="A0A1M4ST55"/>
<keyword evidence="7 8" id="KW-0472">Membrane</keyword>
<feature type="transmembrane region" description="Helical" evidence="8">
    <location>
        <begin position="53"/>
        <end position="74"/>
    </location>
</feature>
<proteinExistence type="inferred from homology"/>
<feature type="transmembrane region" description="Helical" evidence="8">
    <location>
        <begin position="95"/>
        <end position="116"/>
    </location>
</feature>
<dbReference type="GO" id="GO:0005886">
    <property type="term" value="C:plasma membrane"/>
    <property type="evidence" value="ECO:0007669"/>
    <property type="project" value="UniProtKB-SubCell"/>
</dbReference>
<feature type="transmembrane region" description="Helical" evidence="8">
    <location>
        <begin position="20"/>
        <end position="41"/>
    </location>
</feature>
<feature type="transmembrane region" description="Helical" evidence="8">
    <location>
        <begin position="161"/>
        <end position="185"/>
    </location>
</feature>
<evidence type="ECO:0000256" key="2">
    <source>
        <dbReference type="ARBA" id="ARBA00009142"/>
    </source>
</evidence>
<evidence type="ECO:0000256" key="1">
    <source>
        <dbReference type="ARBA" id="ARBA00004651"/>
    </source>
</evidence>
<evidence type="ECO:0000256" key="4">
    <source>
        <dbReference type="ARBA" id="ARBA00022475"/>
    </source>
</evidence>
<comment type="similarity">
    <text evidence="2 8">Belongs to the 4-toluene sulfonate uptake permease (TSUP) (TC 2.A.102) family.</text>
</comment>
<dbReference type="Pfam" id="PF01925">
    <property type="entry name" value="TauE"/>
    <property type="match status" value="1"/>
</dbReference>
<dbReference type="Proteomes" id="UP000184127">
    <property type="component" value="Unassembled WGS sequence"/>
</dbReference>
<feature type="transmembrane region" description="Helical" evidence="8">
    <location>
        <begin position="222"/>
        <end position="240"/>
    </location>
</feature>
<dbReference type="EMBL" id="FQUR01000006">
    <property type="protein sequence ID" value="SHE35358.1"/>
    <property type="molecule type" value="Genomic_DNA"/>
</dbReference>
<reference evidence="10" key="1">
    <citation type="submission" date="2016-11" db="EMBL/GenBank/DDBJ databases">
        <authorList>
            <person name="Varghese N."/>
            <person name="Submissions S."/>
        </authorList>
    </citation>
    <scope>NUCLEOTIDE SEQUENCE [LARGE SCALE GENOMIC DNA]</scope>
    <source>
        <strain evidence="10">DSM 18761</strain>
    </source>
</reference>
<keyword evidence="6 8" id="KW-1133">Transmembrane helix</keyword>
<sequence>MTKDKSDDIMKKSGIFNVEVVTLSIEYIIALCGIGFAAAFIDSIAGGGGIISLPGLLVLGVPPAFALGTNKFAASCASFTSSLTFIKYRVYDGDLLKYLIFGTLLGAILGVKTVLLLDSSQLRIIIIALMVFVAIYTLFVKNIGNENKFEGVNKKTIAIGLIISIILGFYDGFFGPGTGSFYIFLFLTLLNYDFKISAGNGKILNFVSNITSLVMFALNGKILYSIAIPMALAMILGARLGTKLAIKNGARLIKPILVSVTFLYAVKMIFDVIKH</sequence>
<evidence type="ECO:0000256" key="8">
    <source>
        <dbReference type="RuleBase" id="RU363041"/>
    </source>
</evidence>